<name>A0AAX4NDC6_9CAUD</name>
<organism evidence="1 2">
    <name type="scientific">Salmonella phage KKP_3822</name>
    <dbReference type="NCBI Taxonomy" id="3027681"/>
    <lineage>
        <taxon>Viruses</taxon>
        <taxon>Duplodnaviria</taxon>
        <taxon>Heunggongvirae</taxon>
        <taxon>Uroviricota</taxon>
        <taxon>Caudoviricetes</taxon>
    </lineage>
</organism>
<reference evidence="1" key="1">
    <citation type="submission" date="2023-03" db="EMBL/GenBank/DDBJ databases">
        <title>Newly Isolated Salmophages for Biocontrol of Salmonella in Ready-To-Eat Plant-Based Food.</title>
        <authorList>
            <person name="Wojcicki M."/>
            <person name="Swider O."/>
            <person name="Srednicka P."/>
            <person name="Ilczuk T."/>
            <person name="Koperski L."/>
            <person name="Shymialevich D."/>
            <person name="Cieslak H."/>
            <person name="Sokolowska B."/>
            <person name="Juszczuk-Kubiak E."/>
        </authorList>
    </citation>
    <scope>NUCLEOTIDE SEQUENCE</scope>
</reference>
<dbReference type="Proteomes" id="UP001431510">
    <property type="component" value="Segment"/>
</dbReference>
<gene>
    <name evidence="1" type="ORF">PTQ24_000008</name>
</gene>
<proteinExistence type="predicted"/>
<evidence type="ECO:0000313" key="2">
    <source>
        <dbReference type="Proteomes" id="UP001431510"/>
    </source>
</evidence>
<protein>
    <submittedName>
        <fullName evidence="1">Uncharacterized protein</fullName>
    </submittedName>
</protein>
<sequence length="33" mass="3754">MKYLGEGIIKGINKFLLILEGKGKKKKYGKKKT</sequence>
<evidence type="ECO:0000313" key="1">
    <source>
        <dbReference type="EMBL" id="WYX90283.1"/>
    </source>
</evidence>
<accession>A0AAX4NDC6</accession>
<dbReference type="EMBL" id="OQ674104">
    <property type="protein sequence ID" value="WYX90283.1"/>
    <property type="molecule type" value="Genomic_DNA"/>
</dbReference>